<dbReference type="PANTHER" id="PTHR11958">
    <property type="entry name" value="SODIUM/DICARBOXYLATE SYMPORTER-RELATED"/>
    <property type="match status" value="1"/>
</dbReference>
<organism evidence="8 9">
    <name type="scientific">Takifugu bimaculatus</name>
    <dbReference type="NCBI Taxonomy" id="433685"/>
    <lineage>
        <taxon>Eukaryota</taxon>
        <taxon>Metazoa</taxon>
        <taxon>Chordata</taxon>
        <taxon>Craniata</taxon>
        <taxon>Vertebrata</taxon>
        <taxon>Euteleostomi</taxon>
        <taxon>Actinopterygii</taxon>
        <taxon>Neopterygii</taxon>
        <taxon>Teleostei</taxon>
        <taxon>Neoteleostei</taxon>
        <taxon>Acanthomorphata</taxon>
        <taxon>Eupercaria</taxon>
        <taxon>Tetraodontiformes</taxon>
        <taxon>Tetradontoidea</taxon>
        <taxon>Tetraodontidae</taxon>
        <taxon>Takifugu</taxon>
    </lineage>
</organism>
<evidence type="ECO:0000256" key="4">
    <source>
        <dbReference type="ARBA" id="ARBA00022989"/>
    </source>
</evidence>
<dbReference type="InterPro" id="IPR001991">
    <property type="entry name" value="Na-dicarboxylate_symporter"/>
</dbReference>
<protein>
    <recommendedName>
        <fullName evidence="6">Amino acid transporter</fullName>
    </recommendedName>
</protein>
<dbReference type="GO" id="GO:0005886">
    <property type="term" value="C:plasma membrane"/>
    <property type="evidence" value="ECO:0007669"/>
    <property type="project" value="TreeGrafter"/>
</dbReference>
<feature type="transmembrane region" description="Helical" evidence="6">
    <location>
        <begin position="79"/>
        <end position="102"/>
    </location>
</feature>
<sequence length="494" mass="53324">MLPHTKLSSEDVADCHGSQEPLDSPLQKKCSVTSILKGHAFILLTVLGIAIGIALGITLRSYNMTAKEIKYFMFPGELLMQILQCLVLPLIASSVITAMAFAKRAAYGKIGLCCVCYYAVTSLLAVFTGIAAVVLIKPGKFSSNVTAPPHGEQEVRNTVDAFLDLIRNIFPANIVVACFRQYKTVYSINKNTQVNQSQQAVLDEQMPTTVSVDGVNILGVLVICIAFGLILGSMENEAKPMLDFFECLHKVTVRLINIAIWYSPVGIAFLVGGELLKLRDISMLGRQIGMFTITVITGLLFHSLVTLPIIYVVITQKNPFKFMAGLLQALTTAFGTSSSIMTLPITINCLENNLNMEKHLTRIMMPMATALTLDGTALYEAVAAIFIAQVHGVELNVAQIFIISLTATASATGGAGIPQGGLLTMILVLTSVGLPPESLSLIISFDWLLDRFRTAANVLADSIGVGVVQHLCRREIQPSCSTEECSPQGESDPH</sequence>
<comment type="caution">
    <text evidence="8">The sequence shown here is derived from an EMBL/GenBank/DDBJ whole genome shotgun (WGS) entry which is preliminary data.</text>
</comment>
<gene>
    <name evidence="8" type="ORF">fugu_014692</name>
</gene>
<feature type="transmembrane region" description="Helical" evidence="6">
    <location>
        <begin position="367"/>
        <end position="388"/>
    </location>
</feature>
<keyword evidence="3 6" id="KW-0812">Transmembrane</keyword>
<evidence type="ECO:0000256" key="1">
    <source>
        <dbReference type="ARBA" id="ARBA00004141"/>
    </source>
</evidence>
<dbReference type="Proteomes" id="UP000516260">
    <property type="component" value="Chromosome 15"/>
</dbReference>
<feature type="transmembrane region" description="Helical" evidence="6">
    <location>
        <begin position="255"/>
        <end position="276"/>
    </location>
</feature>
<name>A0A4Z2C3R0_9TELE</name>
<accession>A0A4Z2C3R0</accession>
<feature type="transmembrane region" description="Helical" evidence="6">
    <location>
        <begin position="400"/>
        <end position="417"/>
    </location>
</feature>
<evidence type="ECO:0000256" key="7">
    <source>
        <dbReference type="SAM" id="MobiDB-lite"/>
    </source>
</evidence>
<dbReference type="Gene3D" id="1.10.3860.10">
    <property type="entry name" value="Sodium:dicarboxylate symporter"/>
    <property type="match status" value="1"/>
</dbReference>
<feature type="transmembrane region" description="Helical" evidence="6">
    <location>
        <begin position="215"/>
        <end position="234"/>
    </location>
</feature>
<dbReference type="GO" id="GO:0015175">
    <property type="term" value="F:neutral L-amino acid transmembrane transporter activity"/>
    <property type="evidence" value="ECO:0007669"/>
    <property type="project" value="TreeGrafter"/>
</dbReference>
<keyword evidence="4 6" id="KW-1133">Transmembrane helix</keyword>
<keyword evidence="2 6" id="KW-0813">Transport</keyword>
<dbReference type="SUPFAM" id="SSF118215">
    <property type="entry name" value="Proton glutamate symport protein"/>
    <property type="match status" value="1"/>
</dbReference>
<evidence type="ECO:0000256" key="5">
    <source>
        <dbReference type="ARBA" id="ARBA00023136"/>
    </source>
</evidence>
<keyword evidence="6" id="KW-0769">Symport</keyword>
<feature type="transmembrane region" description="Helical" evidence="6">
    <location>
        <begin position="326"/>
        <end position="347"/>
    </location>
</feature>
<feature type="transmembrane region" description="Helical" evidence="6">
    <location>
        <begin position="38"/>
        <end position="59"/>
    </location>
</feature>
<comment type="similarity">
    <text evidence="6">Belongs to the dicarboxylate/amino acid:cation symporter (DAACS) (TC 2.A.23) family.</text>
</comment>
<feature type="region of interest" description="Disordered" evidence="7">
    <location>
        <begin position="1"/>
        <end position="24"/>
    </location>
</feature>
<dbReference type="GO" id="GO:0015501">
    <property type="term" value="F:glutamate:sodium symporter activity"/>
    <property type="evidence" value="ECO:0007669"/>
    <property type="project" value="TreeGrafter"/>
</dbReference>
<feature type="transmembrane region" description="Helical" evidence="6">
    <location>
        <begin position="114"/>
        <end position="136"/>
    </location>
</feature>
<dbReference type="GO" id="GO:0005313">
    <property type="term" value="F:L-glutamate transmembrane transporter activity"/>
    <property type="evidence" value="ECO:0007669"/>
    <property type="project" value="TreeGrafter"/>
</dbReference>
<evidence type="ECO:0000256" key="6">
    <source>
        <dbReference type="RuleBase" id="RU361216"/>
    </source>
</evidence>
<evidence type="ECO:0000256" key="2">
    <source>
        <dbReference type="ARBA" id="ARBA00022448"/>
    </source>
</evidence>
<evidence type="ECO:0000313" key="8">
    <source>
        <dbReference type="EMBL" id="TNM98446.1"/>
    </source>
</evidence>
<dbReference type="InterPro" id="IPR036458">
    <property type="entry name" value="Na:dicarbo_symporter_sf"/>
</dbReference>
<keyword evidence="9" id="KW-1185">Reference proteome</keyword>
<proteinExistence type="inferred from homology"/>
<dbReference type="AlphaFoldDB" id="A0A4Z2C3R0"/>
<dbReference type="EMBL" id="SWLE01000007">
    <property type="protein sequence ID" value="TNM98446.1"/>
    <property type="molecule type" value="Genomic_DNA"/>
</dbReference>
<evidence type="ECO:0000313" key="9">
    <source>
        <dbReference type="Proteomes" id="UP000516260"/>
    </source>
</evidence>
<reference evidence="8 9" key="1">
    <citation type="submission" date="2019-04" db="EMBL/GenBank/DDBJ databases">
        <title>The sequence and de novo assembly of Takifugu bimaculatus genome using PacBio and Hi-C technologies.</title>
        <authorList>
            <person name="Xu P."/>
            <person name="Liu B."/>
            <person name="Zhou Z."/>
        </authorList>
    </citation>
    <scope>NUCLEOTIDE SEQUENCE [LARGE SCALE GENOMIC DNA]</scope>
    <source>
        <strain evidence="8">TB-2018</strain>
        <tissue evidence="8">Muscle</tissue>
    </source>
</reference>
<feature type="transmembrane region" description="Helical" evidence="6">
    <location>
        <begin position="288"/>
        <end position="314"/>
    </location>
</feature>
<evidence type="ECO:0000256" key="3">
    <source>
        <dbReference type="ARBA" id="ARBA00022692"/>
    </source>
</evidence>
<keyword evidence="5 6" id="KW-0472">Membrane</keyword>
<dbReference type="InterPro" id="IPR050746">
    <property type="entry name" value="DAACS"/>
</dbReference>
<dbReference type="PANTHER" id="PTHR11958:SF63">
    <property type="entry name" value="AMINO ACID TRANSPORTER"/>
    <property type="match status" value="1"/>
</dbReference>
<feature type="transmembrane region" description="Helical" evidence="6">
    <location>
        <begin position="423"/>
        <end position="449"/>
    </location>
</feature>
<comment type="subcellular location">
    <subcellularLocation>
        <location evidence="1 6">Membrane</location>
        <topology evidence="1 6">Multi-pass membrane protein</topology>
    </subcellularLocation>
</comment>
<dbReference type="PRINTS" id="PR00173">
    <property type="entry name" value="EDTRNSPORT"/>
</dbReference>
<dbReference type="Pfam" id="PF00375">
    <property type="entry name" value="SDF"/>
    <property type="match status" value="1"/>
</dbReference>